<organism evidence="1 2">
    <name type="scientific">Liparis tanakae</name>
    <name type="common">Tanaka's snailfish</name>
    <dbReference type="NCBI Taxonomy" id="230148"/>
    <lineage>
        <taxon>Eukaryota</taxon>
        <taxon>Metazoa</taxon>
        <taxon>Chordata</taxon>
        <taxon>Craniata</taxon>
        <taxon>Vertebrata</taxon>
        <taxon>Euteleostomi</taxon>
        <taxon>Actinopterygii</taxon>
        <taxon>Neopterygii</taxon>
        <taxon>Teleostei</taxon>
        <taxon>Neoteleostei</taxon>
        <taxon>Acanthomorphata</taxon>
        <taxon>Eupercaria</taxon>
        <taxon>Perciformes</taxon>
        <taxon>Cottioidei</taxon>
        <taxon>Cottales</taxon>
        <taxon>Liparidae</taxon>
        <taxon>Liparis</taxon>
    </lineage>
</organism>
<dbReference type="AlphaFoldDB" id="A0A4Z2GPJ2"/>
<accession>A0A4Z2GPJ2</accession>
<evidence type="ECO:0000313" key="2">
    <source>
        <dbReference type="Proteomes" id="UP000314294"/>
    </source>
</evidence>
<dbReference type="EMBL" id="SRLO01000454">
    <property type="protein sequence ID" value="TNN55477.1"/>
    <property type="molecule type" value="Genomic_DNA"/>
</dbReference>
<comment type="caution">
    <text evidence="1">The sequence shown here is derived from an EMBL/GenBank/DDBJ whole genome shotgun (WGS) entry which is preliminary data.</text>
</comment>
<protein>
    <submittedName>
        <fullName evidence="1">Uncharacterized protein</fullName>
    </submittedName>
</protein>
<gene>
    <name evidence="1" type="ORF">EYF80_034299</name>
</gene>
<dbReference type="Proteomes" id="UP000314294">
    <property type="component" value="Unassembled WGS sequence"/>
</dbReference>
<reference evidence="1 2" key="1">
    <citation type="submission" date="2019-03" db="EMBL/GenBank/DDBJ databases">
        <title>First draft genome of Liparis tanakae, snailfish: a comprehensive survey of snailfish specific genes.</title>
        <authorList>
            <person name="Kim W."/>
            <person name="Song I."/>
            <person name="Jeong J.-H."/>
            <person name="Kim D."/>
            <person name="Kim S."/>
            <person name="Ryu S."/>
            <person name="Song J.Y."/>
            <person name="Lee S.K."/>
        </authorList>
    </citation>
    <scope>NUCLEOTIDE SEQUENCE [LARGE SCALE GENOMIC DNA]</scope>
    <source>
        <tissue evidence="1">Muscle</tissue>
    </source>
</reference>
<keyword evidence="2" id="KW-1185">Reference proteome</keyword>
<evidence type="ECO:0000313" key="1">
    <source>
        <dbReference type="EMBL" id="TNN55477.1"/>
    </source>
</evidence>
<name>A0A4Z2GPJ2_9TELE</name>
<proteinExistence type="predicted"/>
<sequence>MTHPAHSFEVIAVSLEVDELAVECPREGNIQSGIAGDLAGISFPFFHWVIAGGEAWGLHSRVTSLPVRAFSRVLNGLLEKLGGEAERGRARSDIK</sequence>